<dbReference type="EMBL" id="UINC01004428">
    <property type="protein sequence ID" value="SVA14254.1"/>
    <property type="molecule type" value="Genomic_DNA"/>
</dbReference>
<dbReference type="SUPFAM" id="SSF82185">
    <property type="entry name" value="Histone H3 K4-specific methyltransferase SET7/9 N-terminal domain"/>
    <property type="match status" value="1"/>
</dbReference>
<proteinExistence type="predicted"/>
<organism evidence="1">
    <name type="scientific">marine metagenome</name>
    <dbReference type="NCBI Taxonomy" id="408172"/>
    <lineage>
        <taxon>unclassified sequences</taxon>
        <taxon>metagenomes</taxon>
        <taxon>ecological metagenomes</taxon>
    </lineage>
</organism>
<accession>A0A381TES8</accession>
<sequence length="128" mass="15428">MKQILVVLLLINSVLLSENLRLVAGFYDNRMPRTIYTYKEFDDKLELRSSIEYYENGQKSYEVIYRDGLRSKKIWWYDNGNKKKTITYKDGKLDGHWVTWNYDGNMEMEKLYKNGSLIEERSIIQQHQ</sequence>
<gene>
    <name evidence="1" type="ORF">METZ01_LOCUS67108</name>
</gene>
<dbReference type="AlphaFoldDB" id="A0A381TES8"/>
<name>A0A381TES8_9ZZZZ</name>
<evidence type="ECO:0000313" key="1">
    <source>
        <dbReference type="EMBL" id="SVA14254.1"/>
    </source>
</evidence>
<reference evidence="1" key="1">
    <citation type="submission" date="2018-05" db="EMBL/GenBank/DDBJ databases">
        <authorList>
            <person name="Lanie J.A."/>
            <person name="Ng W.-L."/>
            <person name="Kazmierczak K.M."/>
            <person name="Andrzejewski T.M."/>
            <person name="Davidsen T.M."/>
            <person name="Wayne K.J."/>
            <person name="Tettelin H."/>
            <person name="Glass J.I."/>
            <person name="Rusch D."/>
            <person name="Podicherti R."/>
            <person name="Tsui H.-C.T."/>
            <person name="Winkler M.E."/>
        </authorList>
    </citation>
    <scope>NUCLEOTIDE SEQUENCE</scope>
</reference>
<protein>
    <submittedName>
        <fullName evidence="1">Uncharacterized protein</fullName>
    </submittedName>
</protein>
<dbReference type="Gene3D" id="2.20.110.10">
    <property type="entry name" value="Histone H3 K4-specific methyltransferase SET7/9 N-terminal domain"/>
    <property type="match status" value="1"/>
</dbReference>